<feature type="non-terminal residue" evidence="3">
    <location>
        <position position="1"/>
    </location>
</feature>
<dbReference type="InterPro" id="IPR053171">
    <property type="entry name" value="Viral_Tip_Attach_Protein"/>
</dbReference>
<evidence type="ECO:0000259" key="2">
    <source>
        <dbReference type="Pfam" id="PF24801"/>
    </source>
</evidence>
<proteinExistence type="predicted"/>
<protein>
    <submittedName>
        <fullName evidence="3">Host specificity protein J</fullName>
    </submittedName>
</protein>
<dbReference type="InterPro" id="IPR055385">
    <property type="entry name" value="GpJ_HDII-ins2"/>
</dbReference>
<dbReference type="Pfam" id="PF24801">
    <property type="entry name" value="FNIII-A_GpJ"/>
    <property type="match status" value="1"/>
</dbReference>
<feature type="non-terminal residue" evidence="3">
    <location>
        <position position="469"/>
    </location>
</feature>
<comment type="caution">
    <text evidence="3">The sequence shown here is derived from an EMBL/GenBank/DDBJ whole genome shotgun (WGS) entry which is preliminary data.</text>
</comment>
<evidence type="ECO:0000313" key="4">
    <source>
        <dbReference type="Proteomes" id="UP000322977"/>
    </source>
</evidence>
<accession>A0A5D3J0A5</accession>
<sequence length="469" mass="52181">KAKILLALGEGEFAGGLTGKDIYLDGTPLENADGSQNFSGVSWEFRPGTQAQTYIQGIPGTENEISVGTEVSSKTAWTHTFTNTQLSAVRVRLKWPSLMKQEDDGDVVGNTVKYAIDLQTDGGAWQTVLETAVTGKTTSGYERSHRIDLPQAGSTWTLRLRKISPDANSVKVGDVMTLQSYTEVIDAKLRYPNTALLYIEFDSSQFNGSIPQISCEPRGRVIRVPDNYNPETREYTGVWTGGFKWAWTDNPAWIYYDIVTADRFGLGNRLSSANISKWTLYQIAQYCDQLVPDGRGGDGMEPRYTCNVYVQERNDAYTVLRDFAAIFRGMTCWNGEQIVVQADMPRDVDFTYTRANIVGKPRYSSSSSQVRYTNALVSWSDPDNAYADAMEPAFIPELVSRYSFNQLEMTAIGCTRQSEAHRKGLWGILTNNKDRVVEFDVGLDGRIPQPGYIIALADELLAGRVNGGR</sequence>
<dbReference type="Proteomes" id="UP000322977">
    <property type="component" value="Unassembled WGS sequence"/>
</dbReference>
<evidence type="ECO:0000313" key="3">
    <source>
        <dbReference type="EMBL" id="TYL65905.1"/>
    </source>
</evidence>
<dbReference type="EMBL" id="VSSY01000208">
    <property type="protein sequence ID" value="TYL65905.1"/>
    <property type="molecule type" value="Genomic_DNA"/>
</dbReference>
<dbReference type="InterPro" id="IPR032876">
    <property type="entry name" value="J_dom"/>
</dbReference>
<organism evidence="3 4">
    <name type="scientific">Klebsiella pneumoniae</name>
    <dbReference type="NCBI Taxonomy" id="573"/>
    <lineage>
        <taxon>Bacteria</taxon>
        <taxon>Pseudomonadati</taxon>
        <taxon>Pseudomonadota</taxon>
        <taxon>Gammaproteobacteria</taxon>
        <taxon>Enterobacterales</taxon>
        <taxon>Enterobacteriaceae</taxon>
        <taxon>Klebsiella/Raoultella group</taxon>
        <taxon>Klebsiella</taxon>
        <taxon>Klebsiella pneumoniae complex</taxon>
    </lineage>
</organism>
<dbReference type="PANTHER" id="PTHR36251:SF2">
    <property type="entry name" value="GIFSY-2 PROPHAGE HOST SPECIFICITY PROTEIN J, PHAGE LAMBDA"/>
    <property type="match status" value="1"/>
</dbReference>
<dbReference type="Pfam" id="PF13550">
    <property type="entry name" value="Phage-tail_3"/>
    <property type="match status" value="1"/>
</dbReference>
<dbReference type="RefSeq" id="WP_148869199.1">
    <property type="nucleotide sequence ID" value="NZ_CAWOYW010000120.1"/>
</dbReference>
<dbReference type="PANTHER" id="PTHR36251">
    <property type="entry name" value="FELS-1 PROPHAGE HOST SPECIFICITY PROTEIN-RELATED"/>
    <property type="match status" value="1"/>
</dbReference>
<reference evidence="3 4" key="1">
    <citation type="submission" date="2019-08" db="EMBL/GenBank/DDBJ databases">
        <title>Phenotypic and genetic characterization of extended-spectrum b-lactamase-producing hypermucoviscous Klebsiella pneumoniae from Chile.</title>
        <authorList>
            <person name="Morales-Leon F."/>
            <person name="Caro C."/>
            <person name="Opazo-Capurro A."/>
            <person name="Lincopan N."/>
            <person name="Dominguez-Yevenes M."/>
            <person name="Lima C."/>
            <person name="Bello-Toledo H."/>
            <person name="Gonzalez-Rocha G."/>
        </authorList>
    </citation>
    <scope>NUCLEOTIDE SEQUENCE [LARGE SCALE GENOMIC DNA]</scope>
    <source>
        <strain evidence="3 4">UCO-494</strain>
    </source>
</reference>
<feature type="domain" description="Tip attachment protein J" evidence="1">
    <location>
        <begin position="312"/>
        <end position="464"/>
    </location>
</feature>
<feature type="domain" description="Tip attachment protein J HDII-ins2" evidence="2">
    <location>
        <begin position="61"/>
        <end position="187"/>
    </location>
</feature>
<evidence type="ECO:0000259" key="1">
    <source>
        <dbReference type="Pfam" id="PF13550"/>
    </source>
</evidence>
<gene>
    <name evidence="3" type="ORF">FXN67_32520</name>
</gene>
<dbReference type="AlphaFoldDB" id="A0A5D3J0A5"/>
<name>A0A5D3J0A5_KLEPN</name>